<dbReference type="AlphaFoldDB" id="A0AAX4IWE6"/>
<organism evidence="2 3">
    <name type="scientific">Colletotrichum destructivum</name>
    <dbReference type="NCBI Taxonomy" id="34406"/>
    <lineage>
        <taxon>Eukaryota</taxon>
        <taxon>Fungi</taxon>
        <taxon>Dikarya</taxon>
        <taxon>Ascomycota</taxon>
        <taxon>Pezizomycotina</taxon>
        <taxon>Sordariomycetes</taxon>
        <taxon>Hypocreomycetidae</taxon>
        <taxon>Glomerellales</taxon>
        <taxon>Glomerellaceae</taxon>
        <taxon>Colletotrichum</taxon>
        <taxon>Colletotrichum destructivum species complex</taxon>
    </lineage>
</organism>
<dbReference type="GeneID" id="87948972"/>
<feature type="chain" id="PRO_5043746816" description="Secreted protein" evidence="1">
    <location>
        <begin position="18"/>
        <end position="140"/>
    </location>
</feature>
<proteinExistence type="predicted"/>
<evidence type="ECO:0008006" key="4">
    <source>
        <dbReference type="Google" id="ProtNLM"/>
    </source>
</evidence>
<sequence>MVDCCVLCYIAFLLVEASLKCLTQVSVGHGLCSNKSAPTPTPIAAVFPVSSSVHKRHSEGARIQESPHDIVSFWQALSCSTVQSSFQVRVNWAVRSSSQTNSNVVDGGGPGLMKSQNNKILRWKQCFTRILHLHREVESQ</sequence>
<gene>
    <name evidence="2" type="ORF">CDEST_12472</name>
</gene>
<dbReference type="KEGG" id="cdet:87948972"/>
<evidence type="ECO:0000313" key="3">
    <source>
        <dbReference type="Proteomes" id="UP001322277"/>
    </source>
</evidence>
<protein>
    <recommendedName>
        <fullName evidence="4">Secreted protein</fullName>
    </recommendedName>
</protein>
<dbReference type="EMBL" id="CP137312">
    <property type="protein sequence ID" value="WQF87458.1"/>
    <property type="molecule type" value="Genomic_DNA"/>
</dbReference>
<evidence type="ECO:0000256" key="1">
    <source>
        <dbReference type="SAM" id="SignalP"/>
    </source>
</evidence>
<accession>A0AAX4IWE6</accession>
<name>A0AAX4IWE6_9PEZI</name>
<feature type="signal peptide" evidence="1">
    <location>
        <begin position="1"/>
        <end position="17"/>
    </location>
</feature>
<keyword evidence="3" id="KW-1185">Reference proteome</keyword>
<keyword evidence="1" id="KW-0732">Signal</keyword>
<evidence type="ECO:0000313" key="2">
    <source>
        <dbReference type="EMBL" id="WQF87458.1"/>
    </source>
</evidence>
<dbReference type="Proteomes" id="UP001322277">
    <property type="component" value="Chromosome 8"/>
</dbReference>
<dbReference type="RefSeq" id="XP_062784679.1">
    <property type="nucleotide sequence ID" value="XM_062928628.1"/>
</dbReference>
<reference evidence="3" key="1">
    <citation type="journal article" date="2023" name="bioRxiv">
        <title>Complete genome of the Medicago anthracnose fungus, Colletotrichum destructivum, reveals a mini-chromosome-like region within a core chromosome.</title>
        <authorList>
            <person name="Lapalu N."/>
            <person name="Simon A."/>
            <person name="Lu A."/>
            <person name="Plaumann P.-L."/>
            <person name="Amselem J."/>
            <person name="Pigne S."/>
            <person name="Auger A."/>
            <person name="Koch C."/>
            <person name="Dallery J.-F."/>
            <person name="O'Connell R.J."/>
        </authorList>
    </citation>
    <scope>NUCLEOTIDE SEQUENCE [LARGE SCALE GENOMIC DNA]</scope>
    <source>
        <strain evidence="3">CBS 520.97</strain>
    </source>
</reference>